<dbReference type="PANTHER" id="PTHR43090">
    <property type="entry name" value="1-(5-PHOSPHORIBOSYL)-5-[(5-PHOSPHORIBOSYLAMINO)METHYLIDENEAMINO] IMIDAZOLE-4-CARBOXAMIDE ISOMERASE"/>
    <property type="match status" value="1"/>
</dbReference>
<organism evidence="7 8">
    <name type="scientific">Eubacterium pyruvativorans</name>
    <dbReference type="NCBI Taxonomy" id="155865"/>
    <lineage>
        <taxon>Bacteria</taxon>
        <taxon>Bacillati</taxon>
        <taxon>Bacillota</taxon>
        <taxon>Clostridia</taxon>
        <taxon>Eubacteriales</taxon>
        <taxon>Eubacteriaceae</taxon>
        <taxon>Eubacterium</taxon>
    </lineage>
</organism>
<gene>
    <name evidence="7" type="ORF">SAMN05216508_11812</name>
</gene>
<keyword evidence="2 6" id="KW-0028">Amino-acid biosynthesis</keyword>
<accession>A0A1I7HJK0</accession>
<dbReference type="InterPro" id="IPR011060">
    <property type="entry name" value="RibuloseP-bd_barrel"/>
</dbReference>
<dbReference type="Pfam" id="PF00977">
    <property type="entry name" value="His_biosynth"/>
    <property type="match status" value="1"/>
</dbReference>
<dbReference type="GO" id="GO:0000162">
    <property type="term" value="P:L-tryptophan biosynthetic process"/>
    <property type="evidence" value="ECO:0007669"/>
    <property type="project" value="TreeGrafter"/>
</dbReference>
<dbReference type="Proteomes" id="UP000198817">
    <property type="component" value="Unassembled WGS sequence"/>
</dbReference>
<evidence type="ECO:0000256" key="5">
    <source>
        <dbReference type="ARBA" id="ARBA00029440"/>
    </source>
</evidence>
<keyword evidence="3 6" id="KW-0368">Histidine biosynthesis</keyword>
<dbReference type="InterPro" id="IPR006062">
    <property type="entry name" value="His_biosynth"/>
</dbReference>
<dbReference type="CDD" id="cd04723">
    <property type="entry name" value="HisA_HisF"/>
    <property type="match status" value="1"/>
</dbReference>
<dbReference type="InterPro" id="IPR013785">
    <property type="entry name" value="Aldolase_TIM"/>
</dbReference>
<evidence type="ECO:0000256" key="4">
    <source>
        <dbReference type="ARBA" id="ARBA00023235"/>
    </source>
</evidence>
<dbReference type="Gene3D" id="3.20.20.70">
    <property type="entry name" value="Aldolase class I"/>
    <property type="match status" value="1"/>
</dbReference>
<dbReference type="RefSeq" id="WP_090471570.1">
    <property type="nucleotide sequence ID" value="NZ_CACZKG010000003.1"/>
</dbReference>
<evidence type="ECO:0000256" key="1">
    <source>
        <dbReference type="ARBA" id="ARBA00009667"/>
    </source>
</evidence>
<dbReference type="GO" id="GO:0005737">
    <property type="term" value="C:cytoplasm"/>
    <property type="evidence" value="ECO:0007669"/>
    <property type="project" value="TreeGrafter"/>
</dbReference>
<evidence type="ECO:0000256" key="2">
    <source>
        <dbReference type="ARBA" id="ARBA00022605"/>
    </source>
</evidence>
<evidence type="ECO:0000256" key="6">
    <source>
        <dbReference type="RuleBase" id="RU003657"/>
    </source>
</evidence>
<proteinExistence type="inferred from homology"/>
<dbReference type="STRING" id="155865.SAMN05216515_11912"/>
<dbReference type="GO" id="GO:0000105">
    <property type="term" value="P:L-histidine biosynthetic process"/>
    <property type="evidence" value="ECO:0007669"/>
    <property type="project" value="UniProtKB-KW"/>
</dbReference>
<keyword evidence="8" id="KW-1185">Reference proteome</keyword>
<name>A0A1I7HJK0_9FIRM</name>
<dbReference type="EMBL" id="FPBT01000018">
    <property type="protein sequence ID" value="SFU60759.1"/>
    <property type="molecule type" value="Genomic_DNA"/>
</dbReference>
<dbReference type="GO" id="GO:0003949">
    <property type="term" value="F:1-(5-phosphoribosyl)-5-[(5-phosphoribosylamino)methylideneamino]imidazole-4-carboxamide isomerase activity"/>
    <property type="evidence" value="ECO:0007669"/>
    <property type="project" value="InterPro"/>
</dbReference>
<sequence length="256" mass="27717">MRFRPCIDIHNGKVKQIVGGSLSDSHASATENFTASQDASYFADLYRKYSLSGGHIILLNPKGTPEYEADRAQAVKALSAWPGGMQIGGGMTPENAADFLDLGASHVIVTSYIFDGPALSPKKLNALCAAAGRDHLVIDLSCRKRDGKYYVVTDRWQTFTDLEVGSGILDELAGYCDEFLIHGVDSEGLGAGFEKDLIRILASHRRNRITYAGGIASMDHLRELEELSSGRLDFTVGSALDLFGGSLPFQEIAAFH</sequence>
<comment type="similarity">
    <text evidence="1 6">Belongs to the HisA/HisF family.</text>
</comment>
<evidence type="ECO:0000256" key="3">
    <source>
        <dbReference type="ARBA" id="ARBA00023102"/>
    </source>
</evidence>
<reference evidence="7 8" key="1">
    <citation type="submission" date="2016-10" db="EMBL/GenBank/DDBJ databases">
        <authorList>
            <person name="de Groot N.N."/>
        </authorList>
    </citation>
    <scope>NUCLEOTIDE SEQUENCE [LARGE SCALE GENOMIC DNA]</scope>
    <source>
        <strain evidence="7 8">KHGC13</strain>
    </source>
</reference>
<dbReference type="SUPFAM" id="SSF51366">
    <property type="entry name" value="Ribulose-phoshate binding barrel"/>
    <property type="match status" value="1"/>
</dbReference>
<dbReference type="InterPro" id="IPR044524">
    <property type="entry name" value="Isoase_HisA-like"/>
</dbReference>
<dbReference type="InterPro" id="IPR011858">
    <property type="entry name" value="His6/HISN3"/>
</dbReference>
<dbReference type="AlphaFoldDB" id="A0A1I7HJK0"/>
<dbReference type="PANTHER" id="PTHR43090:SF2">
    <property type="entry name" value="1-(5-PHOSPHORIBOSYL)-5-[(5-PHOSPHORIBOSYLAMINO)METHYLIDENEAMINO] IMIDAZOLE-4-CARBOXAMIDE ISOMERASE"/>
    <property type="match status" value="1"/>
</dbReference>
<dbReference type="NCBIfam" id="TIGR02129">
    <property type="entry name" value="hisA_euk"/>
    <property type="match status" value="1"/>
</dbReference>
<keyword evidence="4 7" id="KW-0413">Isomerase</keyword>
<dbReference type="OrthoDB" id="9807749at2"/>
<protein>
    <submittedName>
        <fullName evidence="7">1-(5-phosphoribosyl)-5-[(5-phosphoribosylamino)methylideneamino] imidazole-4-carboxamide isomerase</fullName>
    </submittedName>
</protein>
<comment type="pathway">
    <text evidence="5">Amino-acid biosynthesis.</text>
</comment>
<evidence type="ECO:0000313" key="7">
    <source>
        <dbReference type="EMBL" id="SFU60759.1"/>
    </source>
</evidence>
<evidence type="ECO:0000313" key="8">
    <source>
        <dbReference type="Proteomes" id="UP000198817"/>
    </source>
</evidence>